<dbReference type="InterPro" id="IPR013083">
    <property type="entry name" value="Znf_RING/FYVE/PHD"/>
</dbReference>
<keyword evidence="7" id="KW-1185">Reference proteome</keyword>
<feature type="domain" description="RING-type" evidence="5">
    <location>
        <begin position="69"/>
        <end position="132"/>
    </location>
</feature>
<comment type="caution">
    <text evidence="6">The sequence shown here is derived from an EMBL/GenBank/DDBJ whole genome shotgun (WGS) entry which is preliminary data.</text>
</comment>
<evidence type="ECO:0000256" key="3">
    <source>
        <dbReference type="ARBA" id="ARBA00022833"/>
    </source>
</evidence>
<evidence type="ECO:0000313" key="6">
    <source>
        <dbReference type="EMBL" id="KAH8104548.1"/>
    </source>
</evidence>
<dbReference type="EMBL" id="JAEVFJ010000005">
    <property type="protein sequence ID" value="KAH8104548.1"/>
    <property type="molecule type" value="Genomic_DNA"/>
</dbReference>
<protein>
    <recommendedName>
        <fullName evidence="5">RING-type domain-containing protein</fullName>
    </recommendedName>
</protein>
<name>A0A8K0UVG2_9AGAR</name>
<keyword evidence="3" id="KW-0862">Zinc</keyword>
<accession>A0A8K0UVG2</accession>
<reference evidence="6" key="1">
    <citation type="journal article" date="2021" name="New Phytol.">
        <title>Evolutionary innovations through gain and loss of genes in the ectomycorrhizal Boletales.</title>
        <authorList>
            <person name="Wu G."/>
            <person name="Miyauchi S."/>
            <person name="Morin E."/>
            <person name="Kuo A."/>
            <person name="Drula E."/>
            <person name="Varga T."/>
            <person name="Kohler A."/>
            <person name="Feng B."/>
            <person name="Cao Y."/>
            <person name="Lipzen A."/>
            <person name="Daum C."/>
            <person name="Hundley H."/>
            <person name="Pangilinan J."/>
            <person name="Johnson J."/>
            <person name="Barry K."/>
            <person name="LaButti K."/>
            <person name="Ng V."/>
            <person name="Ahrendt S."/>
            <person name="Min B."/>
            <person name="Choi I.G."/>
            <person name="Park H."/>
            <person name="Plett J.M."/>
            <person name="Magnuson J."/>
            <person name="Spatafora J.W."/>
            <person name="Nagy L.G."/>
            <person name="Henrissat B."/>
            <person name="Grigoriev I.V."/>
            <person name="Yang Z.L."/>
            <person name="Xu J."/>
            <person name="Martin F.M."/>
        </authorList>
    </citation>
    <scope>NUCLEOTIDE SEQUENCE</scope>
    <source>
        <strain evidence="6">KKN 215</strain>
    </source>
</reference>
<dbReference type="Pfam" id="PF00097">
    <property type="entry name" value="zf-C3HC4"/>
    <property type="match status" value="1"/>
</dbReference>
<evidence type="ECO:0000256" key="1">
    <source>
        <dbReference type="ARBA" id="ARBA00022723"/>
    </source>
</evidence>
<keyword evidence="1" id="KW-0479">Metal-binding</keyword>
<dbReference type="OrthoDB" id="8062037at2759"/>
<evidence type="ECO:0000259" key="5">
    <source>
        <dbReference type="PROSITE" id="PS50089"/>
    </source>
</evidence>
<dbReference type="GO" id="GO:0008270">
    <property type="term" value="F:zinc ion binding"/>
    <property type="evidence" value="ECO:0007669"/>
    <property type="project" value="UniProtKB-KW"/>
</dbReference>
<keyword evidence="2 4" id="KW-0863">Zinc-finger</keyword>
<sequence length="225" mass="24664">MSNRPRASSVTDAFRLRPGFNAIPREDNPILALAARSQAAHSRNTEFIESLPKLTEKDIATLELSDSSCPICIVPFSTILTEEEMALAMDSPAYALEDLGVTKLDQTCGHAFCRKDIRNWLLAGHNSCPTCRRALVVTTPDISEAPGRLSDLLQATQASMRDIESLQAAMQSMSERLDHLDVSLQAAGGSGNALQHGSPQSEPDRYRARHDAYDDDRSHFSGMYS</sequence>
<dbReference type="PROSITE" id="PS50089">
    <property type="entry name" value="ZF_RING_2"/>
    <property type="match status" value="1"/>
</dbReference>
<dbReference type="Proteomes" id="UP000813824">
    <property type="component" value="Unassembled WGS sequence"/>
</dbReference>
<proteinExistence type="predicted"/>
<dbReference type="InterPro" id="IPR018957">
    <property type="entry name" value="Znf_C3HC4_RING-type"/>
</dbReference>
<evidence type="ECO:0000313" key="7">
    <source>
        <dbReference type="Proteomes" id="UP000813824"/>
    </source>
</evidence>
<evidence type="ECO:0000256" key="4">
    <source>
        <dbReference type="PROSITE-ProRule" id="PRU00175"/>
    </source>
</evidence>
<organism evidence="6 7">
    <name type="scientific">Cristinia sonorae</name>
    <dbReference type="NCBI Taxonomy" id="1940300"/>
    <lineage>
        <taxon>Eukaryota</taxon>
        <taxon>Fungi</taxon>
        <taxon>Dikarya</taxon>
        <taxon>Basidiomycota</taxon>
        <taxon>Agaricomycotina</taxon>
        <taxon>Agaricomycetes</taxon>
        <taxon>Agaricomycetidae</taxon>
        <taxon>Agaricales</taxon>
        <taxon>Pleurotineae</taxon>
        <taxon>Stephanosporaceae</taxon>
        <taxon>Cristinia</taxon>
    </lineage>
</organism>
<evidence type="ECO:0000256" key="2">
    <source>
        <dbReference type="ARBA" id="ARBA00022771"/>
    </source>
</evidence>
<dbReference type="Gene3D" id="3.30.40.10">
    <property type="entry name" value="Zinc/RING finger domain, C3HC4 (zinc finger)"/>
    <property type="match status" value="1"/>
</dbReference>
<gene>
    <name evidence="6" type="ORF">BXZ70DRAFT_921417</name>
</gene>
<dbReference type="SUPFAM" id="SSF57850">
    <property type="entry name" value="RING/U-box"/>
    <property type="match status" value="1"/>
</dbReference>
<dbReference type="AlphaFoldDB" id="A0A8K0UVG2"/>
<dbReference type="InterPro" id="IPR001841">
    <property type="entry name" value="Znf_RING"/>
</dbReference>